<reference evidence="1" key="1">
    <citation type="submission" date="2016-10" db="EMBL/GenBank/DDBJ databases">
        <title>Sequence of Gallionella enrichment culture.</title>
        <authorList>
            <person name="Poehlein A."/>
            <person name="Muehling M."/>
            <person name="Daniel R."/>
        </authorList>
    </citation>
    <scope>NUCLEOTIDE SEQUENCE</scope>
</reference>
<dbReference type="AlphaFoldDB" id="A0A1J5P2L5"/>
<dbReference type="InterPro" id="IPR015424">
    <property type="entry name" value="PyrdxlP-dep_Trfase"/>
</dbReference>
<proteinExistence type="predicted"/>
<accession>A0A1J5P2L5</accession>
<sequence>MKVMNKVAAKIKELGMYTFVRWNFIFIAPPLCVTKEQINEGLAIISEAIRIADEAIAEEA</sequence>
<comment type="caution">
    <text evidence="1">The sequence shown here is derived from an EMBL/GenBank/DDBJ whole genome shotgun (WGS) entry which is preliminary data.</text>
</comment>
<name>A0A1J5P2L5_9ZZZZ</name>
<dbReference type="SUPFAM" id="SSF53383">
    <property type="entry name" value="PLP-dependent transferases"/>
    <property type="match status" value="1"/>
</dbReference>
<dbReference type="InterPro" id="IPR015422">
    <property type="entry name" value="PyrdxlP-dep_Trfase_small"/>
</dbReference>
<protein>
    <submittedName>
        <fullName evidence="1">Uncharacterized protein</fullName>
    </submittedName>
</protein>
<evidence type="ECO:0000313" key="1">
    <source>
        <dbReference type="EMBL" id="OIQ64904.1"/>
    </source>
</evidence>
<dbReference type="EMBL" id="MLJW01007747">
    <property type="protein sequence ID" value="OIQ64904.1"/>
    <property type="molecule type" value="Genomic_DNA"/>
</dbReference>
<organism evidence="1">
    <name type="scientific">mine drainage metagenome</name>
    <dbReference type="NCBI Taxonomy" id="410659"/>
    <lineage>
        <taxon>unclassified sequences</taxon>
        <taxon>metagenomes</taxon>
        <taxon>ecological metagenomes</taxon>
    </lineage>
</organism>
<gene>
    <name evidence="1" type="ORF">GALL_535440</name>
</gene>
<dbReference type="Gene3D" id="3.90.1150.10">
    <property type="entry name" value="Aspartate Aminotransferase, domain 1"/>
    <property type="match status" value="1"/>
</dbReference>